<name>A0A498IJW1_MALDO</name>
<evidence type="ECO:0000313" key="1">
    <source>
        <dbReference type="EMBL" id="RXH82377.1"/>
    </source>
</evidence>
<evidence type="ECO:0000313" key="2">
    <source>
        <dbReference type="Proteomes" id="UP000290289"/>
    </source>
</evidence>
<organism evidence="1 2">
    <name type="scientific">Malus domestica</name>
    <name type="common">Apple</name>
    <name type="synonym">Pyrus malus</name>
    <dbReference type="NCBI Taxonomy" id="3750"/>
    <lineage>
        <taxon>Eukaryota</taxon>
        <taxon>Viridiplantae</taxon>
        <taxon>Streptophyta</taxon>
        <taxon>Embryophyta</taxon>
        <taxon>Tracheophyta</taxon>
        <taxon>Spermatophyta</taxon>
        <taxon>Magnoliopsida</taxon>
        <taxon>eudicotyledons</taxon>
        <taxon>Gunneridae</taxon>
        <taxon>Pentapetalae</taxon>
        <taxon>rosids</taxon>
        <taxon>fabids</taxon>
        <taxon>Rosales</taxon>
        <taxon>Rosaceae</taxon>
        <taxon>Amygdaloideae</taxon>
        <taxon>Maleae</taxon>
        <taxon>Malus</taxon>
    </lineage>
</organism>
<dbReference type="EMBL" id="RDQH01000338">
    <property type="protein sequence ID" value="RXH82377.1"/>
    <property type="molecule type" value="Genomic_DNA"/>
</dbReference>
<accession>A0A498IJW1</accession>
<comment type="caution">
    <text evidence="1">The sequence shown here is derived from an EMBL/GenBank/DDBJ whole genome shotgun (WGS) entry which is preliminary data.</text>
</comment>
<proteinExistence type="predicted"/>
<reference evidence="1 2" key="1">
    <citation type="submission" date="2018-10" db="EMBL/GenBank/DDBJ databases">
        <title>A high-quality apple genome assembly.</title>
        <authorList>
            <person name="Hu J."/>
        </authorList>
    </citation>
    <scope>NUCLEOTIDE SEQUENCE [LARGE SCALE GENOMIC DNA]</scope>
    <source>
        <strain evidence="2">cv. HFTH1</strain>
        <tissue evidence="1">Young leaf</tissue>
    </source>
</reference>
<protein>
    <submittedName>
        <fullName evidence="1">Uncharacterized protein</fullName>
    </submittedName>
</protein>
<sequence length="104" mass="11348">MVATGNSSQNIKRLDRETVWFGRCLGVLLVGILSDPSINLSSIGHFVEDAKANGVAHRLARFSLSTGDHCEWIHCPPLLLLISSLRIVCNFESGDSPLLGRVTF</sequence>
<gene>
    <name evidence="1" type="ORF">DVH24_036718</name>
</gene>
<dbReference type="AlphaFoldDB" id="A0A498IJW1"/>
<dbReference type="Proteomes" id="UP000290289">
    <property type="component" value="Chromosome 12"/>
</dbReference>
<keyword evidence="2" id="KW-1185">Reference proteome</keyword>